<feature type="signal peptide" evidence="2">
    <location>
        <begin position="1"/>
        <end position="21"/>
    </location>
</feature>
<dbReference type="Pfam" id="PF07676">
    <property type="entry name" value="PD40"/>
    <property type="match status" value="2"/>
</dbReference>
<reference evidence="4 5" key="2">
    <citation type="submission" date="2024-09" db="EMBL/GenBank/DDBJ databases">
        <title>Draft genome sequence of Candidatus Magnetaquicoccaceae bacterium FCR-1.</title>
        <authorList>
            <person name="Shimoshige H."/>
            <person name="Shimamura S."/>
            <person name="Taoka A."/>
            <person name="Kobayashi H."/>
            <person name="Maekawa T."/>
        </authorList>
    </citation>
    <scope>NUCLEOTIDE SEQUENCE [LARGE SCALE GENOMIC DNA]</scope>
    <source>
        <strain evidence="4 5">FCR-1</strain>
    </source>
</reference>
<keyword evidence="5" id="KW-1185">Reference proteome</keyword>
<dbReference type="RefSeq" id="WP_420903532.1">
    <property type="nucleotide sequence ID" value="NZ_BAAFGK010000001.1"/>
</dbReference>
<dbReference type="Gene3D" id="2.120.10.30">
    <property type="entry name" value="TolB, C-terminal domain"/>
    <property type="match status" value="1"/>
</dbReference>
<dbReference type="InterPro" id="IPR011042">
    <property type="entry name" value="6-blade_b-propeller_TolB-like"/>
</dbReference>
<keyword evidence="1" id="KW-0802">TPR repeat</keyword>
<comment type="caution">
    <text evidence="4">The sequence shown here is derived from an EMBL/GenBank/DDBJ whole genome shotgun (WGS) entry which is preliminary data.</text>
</comment>
<evidence type="ECO:0000313" key="5">
    <source>
        <dbReference type="Proteomes" id="UP001628193"/>
    </source>
</evidence>
<dbReference type="SMART" id="SM00028">
    <property type="entry name" value="TPR"/>
    <property type="match status" value="11"/>
</dbReference>
<sequence length="2593" mass="284800">MSRLLIGLLLLISMLSGPVQAEPVVVHPDFDFSPTVSADGRWLAYVSNRSGNRDIWIQEQTPGNTALARQLTDHPGADEQPSLDPTGARLLYVSHEQDPRGDIVLMDLKTRTRERLTDRAFGEQSPLWLPEGKGFLFTRQAAPGRPVAVLRRMLGESGATVQVEGAATCTPTVGTWLVCSREGRLIALRAAGDGVDQSSLKNLTLGPEWDLEPRFLAPDRLIFTRVSPEDDSRSAVWMARFTPEQGLSALYRLTPEGDSPRHPAVAGEAIWFGDARDGEIHRLEIPTLLADYTDPDRAREKGFALLAAGKSGEGMRILENLFLNPERVPEAERFGFDWEYLDLLLETEALDRALAVVERYRRAGGESGARAAIQGVVVPMSRDFPRLGADEARARLVQGLEAIEGIARGHPKSEAVGVEARIAASRLLLLGGETAMALARLNGLESLQDRDARVRALLARMRVLERVGDGPGRKQILLQVIGLVGEKHRWGERAVARLVALAEEGGKFPRQIESLQALMQAHPGIGRLAVAAWTRIATLHQENGDEERCVAALEALSKRDALTLRERIRAIGWKAERLIRLEDYDRAAAAYAELRGVQGLSEAEAGRAATLEIRQRVRAARRLAELGDPKVALKRLTALLVDHPESVEAHRAHIALRVRMQGAAPVVAHHEAWLKEDPKSTTRRYALALALTYVEPLDHERLIGMLEAVVAEAPDVAAHHQTLAWVHEQFERSGKGERGHLEKALQGYTAALRLTDAATAPQDEADLLLNLGHVHHAMRNHGEAFRYWQRWTQRKRPLADPVAHALLYRKMGESAFKTDRSQEAAQYYRLALDLLPADRTLLRVELTERLALVQQTLGEHARAALGFAKALEMNLAGNRTGNLALLQRNIAFNLHQATRPASTPEEAPVDREAVRAALAGYLQSLELLKKHGKEERPPEKGWFSLQLALGENGSQAALGFDQHGEEKLLFGLVSTLHQALDAPERALADLERKRALLESGGVLEGGTQKAELAVVLNRLGQLHHRLKQFQSAWERTLESLTLTESLHLQAGSRANLYNLSKIAVERILAGEAHDPGWGVLLADRLAAPEWEQTQPKLAFFTLANVAFLLAQPLDGMVLPKGGSEAGRMARWHGWLTARGRCDGFYRRAEALLHADKGFGARELWSHQLRIQLNRLVIAQEAGKEEAAARLRGEIDTLSTAGLAEGGWIVALLEAEGSADSEFRNARLDAALAGALDWPAPLHPRGAGRILAPFYERLIALRVERRVGEGHLEAALDEGERLERMRLALLLNDRLGRGFFLNGLERERGAIEELLRGLEAVSLGRRRVASEAAWKGWREAIAGLRESHPEAAGWLSPREPARAAYAETSERRPYVRYLPGAAGGHLFTVTGPGKIRHARVEVDGRIRDGESSRFLIAGAEWLHAALPEGIEGGEIARLVATVPVARVSGLEDLVVGDPRRGVWSGRLATSGPLGVAFDPSPDVPPRRVAPLVYGAEPEPSNVLIQSNVFMSLLPVTSLALPVPGKDGDRIRLSLADFRLAEGHGALLVTGSSLADGRERALLEAALRRAGFAHGILVDAGEKPELVERVWRDYLVHLARMPALLALETAWKGSGEKRANPFRFSGHAGWDGEGARERFEAEVAESGRLREDGKPEAAVGRIENALALAGRAGREGEIGTLTGRAVALWSGLGEDGRAAEVQGWWLERLKAAGTSGDTLAHAHHVLGVLLARQERYEAAMPHLDEAMRLWEQHGEGARPGALASGEVARGVVAENRGLAGEALHRFELALELDGKRRDRAAMAEHHSRLGRIHLHRLYRPAPALQAFGQAVGLYEALGDRIGEGRARLEIVQARIGMGELEAAGRELDIARRLAEASRDGALEAEVALREANIAWYRGAYQTALQALERVEPWVEKRRDPRLTIQLANSRGLIYWSLNEPDLAARHLDAAIDLSQKRNLTGELAASLNNRGLIERQSGDTAAALASFQRALALDEARHDKHHMGNSLRNIGITQLKARQLPEAEATLRRAEALARETGDRILLAKGWLALAQLGRVQGHVREALKGFERTAELSNSIGLAEVRWRALTGAAGALRSLGRDGEALDRHAEAIRVVEGLRAPLEIDTLRHGFLEDKQELYRDMIVLLADRGREREAFDLLERSRSGEFQDLLASGSAIEVHPEDEARLRQVNAMFAEVESRARALAALKGTEAKLWADYRAKRAEAEEALVSLRVRSPGLAARVAVAPVTLERLERVLPAGVGVASYFVTEKELFIWFSRASGTRFKRVPVSEARLEETLRVYRDAMQNQARVDGVLTRLHGWLIEPLAEDLEGVTHLGIIPHRSLHVLAFAALRAPEGWLIDRFPIFHEPSAALLERALSRPMDQKVGNGRVLAIGNPDLGDADFDLAMAEFEAESVRGNFTEGDLLKGKRATKGWILEHIGDYSVIHIAAHGDFQNINPLFSSLWLASGDKPGHGKRERGVVPSEAGRLSAREVAGLPIRAELVTLSACQTGLGQLRGSELLGLNRAFLYAGTRSVLSSLWRVDDLATALLMKHFYRYHGRMGKAEALRQAQLLVRQAHAHPANWAGFALVGEYR</sequence>
<accession>A0ABQ0C4K8</accession>
<dbReference type="Proteomes" id="UP001628193">
    <property type="component" value="Unassembled WGS sequence"/>
</dbReference>
<dbReference type="EMBL" id="BAAFGK010000001">
    <property type="protein sequence ID" value="GAB0055821.1"/>
    <property type="molecule type" value="Genomic_DNA"/>
</dbReference>
<dbReference type="InterPro" id="IPR011659">
    <property type="entry name" value="WD40"/>
</dbReference>
<feature type="domain" description="CHAT" evidence="3">
    <location>
        <begin position="2312"/>
        <end position="2591"/>
    </location>
</feature>
<evidence type="ECO:0000259" key="3">
    <source>
        <dbReference type="Pfam" id="PF12770"/>
    </source>
</evidence>
<organism evidence="4 5">
    <name type="scientific">Candidatus Magnetaquiglobus chichijimensis</name>
    <dbReference type="NCBI Taxonomy" id="3141448"/>
    <lineage>
        <taxon>Bacteria</taxon>
        <taxon>Pseudomonadati</taxon>
        <taxon>Pseudomonadota</taxon>
        <taxon>Magnetococcia</taxon>
        <taxon>Magnetococcales</taxon>
        <taxon>Candidatus Magnetaquicoccaceae</taxon>
        <taxon>Candidatus Magnetaquiglobus</taxon>
    </lineage>
</organism>
<keyword evidence="2" id="KW-0732">Signal</keyword>
<reference evidence="4 5" key="1">
    <citation type="submission" date="2024-05" db="EMBL/GenBank/DDBJ databases">
        <authorList>
            <consortium name="Candidatus Magnetaquicoccaceae bacterium FCR-1 genome sequencing consortium"/>
            <person name="Shimoshige H."/>
            <person name="Shimamura S."/>
            <person name="Taoka A."/>
            <person name="Kobayashi H."/>
            <person name="Maekawa T."/>
        </authorList>
    </citation>
    <scope>NUCLEOTIDE SEQUENCE [LARGE SCALE GENOMIC DNA]</scope>
    <source>
        <strain evidence="4 5">FCR-1</strain>
    </source>
</reference>
<feature type="chain" id="PRO_5047087622" evidence="2">
    <location>
        <begin position="22"/>
        <end position="2593"/>
    </location>
</feature>
<dbReference type="PANTHER" id="PTHR10098:SF112">
    <property type="entry name" value="SLR0380 PROTEIN"/>
    <property type="match status" value="1"/>
</dbReference>
<feature type="repeat" description="TPR" evidence="1">
    <location>
        <begin position="1718"/>
        <end position="1751"/>
    </location>
</feature>
<dbReference type="InterPro" id="IPR019734">
    <property type="entry name" value="TPR_rpt"/>
</dbReference>
<dbReference type="SUPFAM" id="SSF69304">
    <property type="entry name" value="Tricorn protease N-terminal domain"/>
    <property type="match status" value="1"/>
</dbReference>
<dbReference type="Pfam" id="PF13424">
    <property type="entry name" value="TPR_12"/>
    <property type="match status" value="1"/>
</dbReference>
<dbReference type="Gene3D" id="1.25.40.10">
    <property type="entry name" value="Tetratricopeptide repeat domain"/>
    <property type="match status" value="4"/>
</dbReference>
<gene>
    <name evidence="4" type="primary">tolB_2</name>
    <name evidence="4" type="ORF">SIID45300_00118</name>
</gene>
<feature type="repeat" description="TPR" evidence="1">
    <location>
        <begin position="805"/>
        <end position="838"/>
    </location>
</feature>
<dbReference type="PROSITE" id="PS50005">
    <property type="entry name" value="TPR"/>
    <property type="match status" value="3"/>
</dbReference>
<evidence type="ECO:0000313" key="4">
    <source>
        <dbReference type="EMBL" id="GAB0055821.1"/>
    </source>
</evidence>
<evidence type="ECO:0000256" key="2">
    <source>
        <dbReference type="SAM" id="SignalP"/>
    </source>
</evidence>
<dbReference type="SUPFAM" id="SSF48452">
    <property type="entry name" value="TPR-like"/>
    <property type="match status" value="3"/>
</dbReference>
<dbReference type="PANTHER" id="PTHR10098">
    <property type="entry name" value="RAPSYN-RELATED"/>
    <property type="match status" value="1"/>
</dbReference>
<name>A0ABQ0C4K8_9PROT</name>
<dbReference type="Pfam" id="PF12770">
    <property type="entry name" value="CHAT"/>
    <property type="match status" value="1"/>
</dbReference>
<dbReference type="InterPro" id="IPR011990">
    <property type="entry name" value="TPR-like_helical_dom_sf"/>
</dbReference>
<protein>
    <submittedName>
        <fullName evidence="4">Tol-Pal system protein TolB</fullName>
    </submittedName>
</protein>
<dbReference type="InterPro" id="IPR024983">
    <property type="entry name" value="CHAT_dom"/>
</dbReference>
<feature type="repeat" description="TPR" evidence="1">
    <location>
        <begin position="1962"/>
        <end position="1995"/>
    </location>
</feature>
<proteinExistence type="predicted"/>
<evidence type="ECO:0000256" key="1">
    <source>
        <dbReference type="PROSITE-ProRule" id="PRU00339"/>
    </source>
</evidence>